<keyword evidence="2" id="KW-1185">Reference proteome</keyword>
<protein>
    <submittedName>
        <fullName evidence="1">Uncharacterized protein</fullName>
    </submittedName>
</protein>
<name>A0AAV7PHN0_PLEWA</name>
<reference evidence="1" key="1">
    <citation type="journal article" date="2022" name="bioRxiv">
        <title>Sequencing and chromosome-scale assembly of the giantPleurodeles waltlgenome.</title>
        <authorList>
            <person name="Brown T."/>
            <person name="Elewa A."/>
            <person name="Iarovenko S."/>
            <person name="Subramanian E."/>
            <person name="Araus A.J."/>
            <person name="Petzold A."/>
            <person name="Susuki M."/>
            <person name="Suzuki K.-i.T."/>
            <person name="Hayashi T."/>
            <person name="Toyoda A."/>
            <person name="Oliveira C."/>
            <person name="Osipova E."/>
            <person name="Leigh N.D."/>
            <person name="Simon A."/>
            <person name="Yun M.H."/>
        </authorList>
    </citation>
    <scope>NUCLEOTIDE SEQUENCE</scope>
    <source>
        <strain evidence="1">20211129_DDA</strain>
        <tissue evidence="1">Liver</tissue>
    </source>
</reference>
<dbReference type="AlphaFoldDB" id="A0AAV7PHN0"/>
<evidence type="ECO:0000313" key="2">
    <source>
        <dbReference type="Proteomes" id="UP001066276"/>
    </source>
</evidence>
<gene>
    <name evidence="1" type="ORF">NDU88_006199</name>
</gene>
<comment type="caution">
    <text evidence="1">The sequence shown here is derived from an EMBL/GenBank/DDBJ whole genome shotgun (WGS) entry which is preliminary data.</text>
</comment>
<dbReference type="EMBL" id="JANPWB010000011">
    <property type="protein sequence ID" value="KAJ1127806.1"/>
    <property type="molecule type" value="Genomic_DNA"/>
</dbReference>
<sequence>MSVPGRFPGARLLLERSLPQQQSEAADAARDRALRRERCPHELRPRDEAMFSPKADCFFLEGSRSCGSARNDRCRRFSRAAWGLPVPANVRWELSFPPRLIPFLAEAALGGTPWVGLLRWLRQSTVEENRDLHQKVIPSLRSSSR</sequence>
<dbReference type="Proteomes" id="UP001066276">
    <property type="component" value="Chromosome 7"/>
</dbReference>
<evidence type="ECO:0000313" key="1">
    <source>
        <dbReference type="EMBL" id="KAJ1127806.1"/>
    </source>
</evidence>
<proteinExistence type="predicted"/>
<accession>A0AAV7PHN0</accession>
<organism evidence="1 2">
    <name type="scientific">Pleurodeles waltl</name>
    <name type="common">Iberian ribbed newt</name>
    <dbReference type="NCBI Taxonomy" id="8319"/>
    <lineage>
        <taxon>Eukaryota</taxon>
        <taxon>Metazoa</taxon>
        <taxon>Chordata</taxon>
        <taxon>Craniata</taxon>
        <taxon>Vertebrata</taxon>
        <taxon>Euteleostomi</taxon>
        <taxon>Amphibia</taxon>
        <taxon>Batrachia</taxon>
        <taxon>Caudata</taxon>
        <taxon>Salamandroidea</taxon>
        <taxon>Salamandridae</taxon>
        <taxon>Pleurodelinae</taxon>
        <taxon>Pleurodeles</taxon>
    </lineage>
</organism>